<feature type="transmembrane region" description="Helical" evidence="1">
    <location>
        <begin position="220"/>
        <end position="241"/>
    </location>
</feature>
<keyword evidence="1" id="KW-0472">Membrane</keyword>
<feature type="transmembrane region" description="Helical" evidence="1">
    <location>
        <begin position="61"/>
        <end position="83"/>
    </location>
</feature>
<evidence type="ECO:0000256" key="1">
    <source>
        <dbReference type="SAM" id="Phobius"/>
    </source>
</evidence>
<dbReference type="EMBL" id="FNEE01000003">
    <property type="protein sequence ID" value="SDI84707.1"/>
    <property type="molecule type" value="Genomic_DNA"/>
</dbReference>
<feature type="transmembrane region" description="Helical" evidence="1">
    <location>
        <begin position="284"/>
        <end position="311"/>
    </location>
</feature>
<dbReference type="RefSeq" id="WP_091592428.1">
    <property type="nucleotide sequence ID" value="NZ_FNEE01000003.1"/>
</dbReference>
<dbReference type="Pfam" id="PF07670">
    <property type="entry name" value="Gate"/>
    <property type="match status" value="2"/>
</dbReference>
<keyword evidence="1" id="KW-0812">Transmembrane</keyword>
<gene>
    <name evidence="3" type="ORF">SAMN05428953_10388</name>
</gene>
<organism evidence="3 4">
    <name type="scientific">Mesorhizobium muleiense</name>
    <dbReference type="NCBI Taxonomy" id="1004279"/>
    <lineage>
        <taxon>Bacteria</taxon>
        <taxon>Pseudomonadati</taxon>
        <taxon>Pseudomonadota</taxon>
        <taxon>Alphaproteobacteria</taxon>
        <taxon>Hyphomicrobiales</taxon>
        <taxon>Phyllobacteriaceae</taxon>
        <taxon>Mesorhizobium</taxon>
    </lineage>
</organism>
<dbReference type="AlphaFoldDB" id="A0A1G8NWU5"/>
<keyword evidence="1" id="KW-1133">Transmembrane helix</keyword>
<feature type="transmembrane region" description="Helical" evidence="1">
    <location>
        <begin position="253"/>
        <end position="278"/>
    </location>
</feature>
<feature type="domain" description="Nucleoside transporter/FeoB GTPase Gate" evidence="2">
    <location>
        <begin position="179"/>
        <end position="276"/>
    </location>
</feature>
<proteinExistence type="predicted"/>
<accession>A0A1G8NWU5</accession>
<reference evidence="4" key="1">
    <citation type="submission" date="2016-10" db="EMBL/GenBank/DDBJ databases">
        <authorList>
            <person name="Varghese N."/>
            <person name="Submissions S."/>
        </authorList>
    </citation>
    <scope>NUCLEOTIDE SEQUENCE [LARGE SCALE GENOMIC DNA]</scope>
    <source>
        <strain evidence="4">CGMCC 1.11022</strain>
    </source>
</reference>
<evidence type="ECO:0000313" key="3">
    <source>
        <dbReference type="EMBL" id="SDI84707.1"/>
    </source>
</evidence>
<dbReference type="InterPro" id="IPR011642">
    <property type="entry name" value="Gate_dom"/>
</dbReference>
<name>A0A1G8NWU5_9HYPH</name>
<dbReference type="Proteomes" id="UP000198894">
    <property type="component" value="Unassembled WGS sequence"/>
</dbReference>
<sequence length="331" mass="35669">MAVQAALYRKTLETLEIYWELVRIIVPVTIATQILQDLGVIRAISPFFAPLMTLVGLPPELALAWLTGLLVGIWGAVVTVFTLAPVSTLSTADMTVLSTLLLFAHAIPIEQRIIQKVGPSFMVTAALRIGGGLILAMLLHQIFAATGLLSEPLKPAWIPMDEGADWSSFFPGMLKTLATMLVILLALSWLIELLKMSGILGWLNKGLAPLFRLAGIQSQAVPFTAVGLLLGISYGAGLLIREARTTSVEPRQIFLACVFMGFAHSLIEDTLVVIALGADFTSVFFVRLIFAVLATALIARAISSASDVLFFKALFRKEESRLAQSESGFGG</sequence>
<protein>
    <submittedName>
        <fullName evidence="3">Nucleoside recognition</fullName>
    </submittedName>
</protein>
<evidence type="ECO:0000313" key="4">
    <source>
        <dbReference type="Proteomes" id="UP000198894"/>
    </source>
</evidence>
<feature type="domain" description="Nucleoside transporter/FeoB GTPase Gate" evidence="2">
    <location>
        <begin position="20"/>
        <end position="106"/>
    </location>
</feature>
<evidence type="ECO:0000259" key="2">
    <source>
        <dbReference type="Pfam" id="PF07670"/>
    </source>
</evidence>
<keyword evidence="4" id="KW-1185">Reference proteome</keyword>